<dbReference type="InterPro" id="IPR013087">
    <property type="entry name" value="Znf_C2H2_type"/>
</dbReference>
<dbReference type="PROSITE" id="PS50157">
    <property type="entry name" value="ZINC_FINGER_C2H2_2"/>
    <property type="match status" value="2"/>
</dbReference>
<evidence type="ECO:0000256" key="10">
    <source>
        <dbReference type="ARBA" id="ARBA00023242"/>
    </source>
</evidence>
<organism evidence="13">
    <name type="scientific">Pararge aegeria</name>
    <name type="common">speckled wood butterfly</name>
    <dbReference type="NCBI Taxonomy" id="116150"/>
    <lineage>
        <taxon>Eukaryota</taxon>
        <taxon>Metazoa</taxon>
        <taxon>Ecdysozoa</taxon>
        <taxon>Arthropoda</taxon>
        <taxon>Hexapoda</taxon>
        <taxon>Insecta</taxon>
        <taxon>Pterygota</taxon>
        <taxon>Neoptera</taxon>
        <taxon>Endopterygota</taxon>
        <taxon>Lepidoptera</taxon>
        <taxon>Glossata</taxon>
        <taxon>Ditrysia</taxon>
        <taxon>Papilionoidea</taxon>
        <taxon>Nymphalidae</taxon>
        <taxon>Satyrinae</taxon>
        <taxon>Satyrini</taxon>
        <taxon>Parargina</taxon>
        <taxon>Pararge</taxon>
    </lineage>
</organism>
<evidence type="ECO:0000256" key="8">
    <source>
        <dbReference type="ARBA" id="ARBA00023125"/>
    </source>
</evidence>
<keyword evidence="3" id="KW-0479">Metal-binding</keyword>
<feature type="non-terminal residue" evidence="13">
    <location>
        <position position="1"/>
    </location>
</feature>
<comment type="similarity">
    <text evidence="2">Belongs to the krueppel C2H2-type zinc-finger protein family.</text>
</comment>
<feature type="domain" description="C2H2-type" evidence="12">
    <location>
        <begin position="33"/>
        <end position="56"/>
    </location>
</feature>
<dbReference type="PANTHER" id="PTHR23235:SF142">
    <property type="entry name" value="ZINC FINGER PROTEIN 384"/>
    <property type="match status" value="1"/>
</dbReference>
<keyword evidence="6" id="KW-0862">Zinc</keyword>
<dbReference type="GO" id="GO:0000981">
    <property type="term" value="F:DNA-binding transcription factor activity, RNA polymerase II-specific"/>
    <property type="evidence" value="ECO:0007669"/>
    <property type="project" value="TreeGrafter"/>
</dbReference>
<dbReference type="PANTHER" id="PTHR23235">
    <property type="entry name" value="KRUEPPEL-LIKE TRANSCRIPTION FACTOR"/>
    <property type="match status" value="1"/>
</dbReference>
<dbReference type="AlphaFoldDB" id="S4PAA5"/>
<dbReference type="FunFam" id="3.30.160.60:FF:000093">
    <property type="entry name" value="zinc finger protein 668 isoform X1"/>
    <property type="match status" value="1"/>
</dbReference>
<evidence type="ECO:0000256" key="5">
    <source>
        <dbReference type="ARBA" id="ARBA00022771"/>
    </source>
</evidence>
<dbReference type="PROSITE" id="PS00028">
    <property type="entry name" value="ZINC_FINGER_C2H2_1"/>
    <property type="match status" value="2"/>
</dbReference>
<keyword evidence="9" id="KW-0804">Transcription</keyword>
<comment type="subcellular location">
    <subcellularLocation>
        <location evidence="1">Nucleus</location>
    </subcellularLocation>
</comment>
<sequence length="176" mass="20650">GERPYECPLCPKAFSNKAALLRHDRVHTGIKPYECPQCGKFFTQSNSMKLHVKTVHLKMPTPYKSKNRRAKQALRRSNIAMHGHPERVRGPVKEYDPRDKVEVKIETNEDSVQQLEYEDCDVDGDGDVYHEVYQDHDQEQAEYENIKVEVSEIPMYEEDVEQSDVIYEEVYEMEEI</sequence>
<evidence type="ECO:0000256" key="4">
    <source>
        <dbReference type="ARBA" id="ARBA00022737"/>
    </source>
</evidence>
<reference evidence="13" key="2">
    <citation type="submission" date="2013-05" db="EMBL/GenBank/DDBJ databases">
        <authorList>
            <person name="Carter J.-M."/>
            <person name="Baker S.C."/>
            <person name="Pink R."/>
            <person name="Carter D.R.F."/>
            <person name="Collins A."/>
            <person name="Tomlin J."/>
            <person name="Gibbs M."/>
            <person name="Breuker C.J."/>
        </authorList>
    </citation>
    <scope>NUCLEOTIDE SEQUENCE</scope>
    <source>
        <tissue evidence="13">Ovary</tissue>
    </source>
</reference>
<feature type="domain" description="C2H2-type" evidence="12">
    <location>
        <begin position="5"/>
        <end position="32"/>
    </location>
</feature>
<accession>S4PAA5</accession>
<proteinExistence type="inferred from homology"/>
<reference evidence="13" key="1">
    <citation type="journal article" date="2013" name="BMC Genomics">
        <title>Unscrambling butterfly oogenesis.</title>
        <authorList>
            <person name="Carter J.M."/>
            <person name="Baker S.C."/>
            <person name="Pink R."/>
            <person name="Carter D.R."/>
            <person name="Collins A."/>
            <person name="Tomlin J."/>
            <person name="Gibbs M."/>
            <person name="Breuker C.J."/>
        </authorList>
    </citation>
    <scope>NUCLEOTIDE SEQUENCE</scope>
    <source>
        <tissue evidence="13">Ovary</tissue>
    </source>
</reference>
<dbReference type="Gene3D" id="3.30.160.60">
    <property type="entry name" value="Classic Zinc Finger"/>
    <property type="match status" value="2"/>
</dbReference>
<dbReference type="GO" id="GO:0000978">
    <property type="term" value="F:RNA polymerase II cis-regulatory region sequence-specific DNA binding"/>
    <property type="evidence" value="ECO:0007669"/>
    <property type="project" value="TreeGrafter"/>
</dbReference>
<name>S4PAA5_9NEOP</name>
<dbReference type="FunFam" id="3.30.160.60:FF:001732">
    <property type="entry name" value="Zgc:162936"/>
    <property type="match status" value="1"/>
</dbReference>
<keyword evidence="10" id="KW-0539">Nucleus</keyword>
<dbReference type="GO" id="GO:0008270">
    <property type="term" value="F:zinc ion binding"/>
    <property type="evidence" value="ECO:0007669"/>
    <property type="project" value="UniProtKB-KW"/>
</dbReference>
<dbReference type="GO" id="GO:0005634">
    <property type="term" value="C:nucleus"/>
    <property type="evidence" value="ECO:0007669"/>
    <property type="project" value="UniProtKB-SubCell"/>
</dbReference>
<protein>
    <submittedName>
        <fullName evidence="13">Zinc finger protein 134</fullName>
    </submittedName>
</protein>
<evidence type="ECO:0000256" key="2">
    <source>
        <dbReference type="ARBA" id="ARBA00006991"/>
    </source>
</evidence>
<dbReference type="SMART" id="SM00355">
    <property type="entry name" value="ZnF_C2H2"/>
    <property type="match status" value="2"/>
</dbReference>
<evidence type="ECO:0000259" key="12">
    <source>
        <dbReference type="PROSITE" id="PS50157"/>
    </source>
</evidence>
<dbReference type="EMBL" id="GAIX01008780">
    <property type="protein sequence ID" value="JAA83780.1"/>
    <property type="molecule type" value="Transcribed_RNA"/>
</dbReference>
<evidence type="ECO:0000256" key="6">
    <source>
        <dbReference type="ARBA" id="ARBA00022833"/>
    </source>
</evidence>
<evidence type="ECO:0000256" key="9">
    <source>
        <dbReference type="ARBA" id="ARBA00023163"/>
    </source>
</evidence>
<keyword evidence="8" id="KW-0238">DNA-binding</keyword>
<dbReference type="Pfam" id="PF00096">
    <property type="entry name" value="zf-C2H2"/>
    <property type="match status" value="2"/>
</dbReference>
<keyword evidence="5 11" id="KW-0863">Zinc-finger</keyword>
<dbReference type="GO" id="GO:0045893">
    <property type="term" value="P:positive regulation of DNA-templated transcription"/>
    <property type="evidence" value="ECO:0007669"/>
    <property type="project" value="UniProtKB-ARBA"/>
</dbReference>
<dbReference type="GO" id="GO:0005694">
    <property type="term" value="C:chromosome"/>
    <property type="evidence" value="ECO:0007669"/>
    <property type="project" value="UniProtKB-ARBA"/>
</dbReference>
<evidence type="ECO:0000256" key="11">
    <source>
        <dbReference type="PROSITE-ProRule" id="PRU00042"/>
    </source>
</evidence>
<keyword evidence="7" id="KW-0805">Transcription regulation</keyword>
<dbReference type="InterPro" id="IPR036236">
    <property type="entry name" value="Znf_C2H2_sf"/>
</dbReference>
<keyword evidence="4" id="KW-0677">Repeat</keyword>
<dbReference type="SUPFAM" id="SSF57667">
    <property type="entry name" value="beta-beta-alpha zinc fingers"/>
    <property type="match status" value="1"/>
</dbReference>
<evidence type="ECO:0000256" key="7">
    <source>
        <dbReference type="ARBA" id="ARBA00023015"/>
    </source>
</evidence>
<evidence type="ECO:0000256" key="1">
    <source>
        <dbReference type="ARBA" id="ARBA00004123"/>
    </source>
</evidence>
<evidence type="ECO:0000256" key="3">
    <source>
        <dbReference type="ARBA" id="ARBA00022723"/>
    </source>
</evidence>
<evidence type="ECO:0000313" key="13">
    <source>
        <dbReference type="EMBL" id="JAA83780.1"/>
    </source>
</evidence>